<dbReference type="SFLD" id="SFLDG01129">
    <property type="entry name" value="C1.5:_HAD__Beta-PGM__Phosphata"/>
    <property type="match status" value="1"/>
</dbReference>
<dbReference type="Pfam" id="PF00702">
    <property type="entry name" value="Hydrolase"/>
    <property type="match status" value="1"/>
</dbReference>
<dbReference type="Gene3D" id="1.10.150.240">
    <property type="entry name" value="Putative phosphatase, domain 2"/>
    <property type="match status" value="1"/>
</dbReference>
<organism evidence="2 3">
    <name type="scientific">Candidatus Cohnella colombiensis</name>
    <dbReference type="NCBI Taxonomy" id="3121368"/>
    <lineage>
        <taxon>Bacteria</taxon>
        <taxon>Bacillati</taxon>
        <taxon>Bacillota</taxon>
        <taxon>Bacilli</taxon>
        <taxon>Bacillales</taxon>
        <taxon>Paenibacillaceae</taxon>
        <taxon>Cohnella</taxon>
    </lineage>
</organism>
<keyword evidence="3" id="KW-1185">Reference proteome</keyword>
<accession>A0AA95EZI1</accession>
<evidence type="ECO:0000313" key="3">
    <source>
        <dbReference type="Proteomes" id="UP001178662"/>
    </source>
</evidence>
<dbReference type="InterPro" id="IPR036412">
    <property type="entry name" value="HAD-like_sf"/>
</dbReference>
<dbReference type="GO" id="GO:0016787">
    <property type="term" value="F:hydrolase activity"/>
    <property type="evidence" value="ECO:0007669"/>
    <property type="project" value="UniProtKB-KW"/>
</dbReference>
<dbReference type="PANTHER" id="PTHR43316">
    <property type="entry name" value="HYDROLASE, HALOACID DELAHOGENASE-RELATED"/>
    <property type="match status" value="1"/>
</dbReference>
<sequence length="250" mass="29159">MKQTILFDLDDTLVYCNKYFHAIVAQFQEKMNEWFAPSGVTREEMMKKHEEIDIAGVQVLGFNSEHFPQSFVDTYRYYKQLTGRSGSGLEEDQLWKLGLSVYDIEIEPYPLMEETLDSLARQGHELHLYTGGDHLIQRKKIDQMRLERYFQDRIYVRMHKNTSALEKILSEGQFDRTQTWMIGNSIRTDVMPALQCGIHSIYLKQEEEWSYNVIPIDTKPTGAFFTVTALPQVPPAIHDYLKAYGMKEPG</sequence>
<evidence type="ECO:0000256" key="1">
    <source>
        <dbReference type="ARBA" id="ARBA00022801"/>
    </source>
</evidence>
<proteinExistence type="predicted"/>
<dbReference type="InterPro" id="IPR023198">
    <property type="entry name" value="PGP-like_dom2"/>
</dbReference>
<dbReference type="AlphaFoldDB" id="A0AA95EZI1"/>
<dbReference type="Gene3D" id="3.40.50.1000">
    <property type="entry name" value="HAD superfamily/HAD-like"/>
    <property type="match status" value="1"/>
</dbReference>
<evidence type="ECO:0000313" key="2">
    <source>
        <dbReference type="EMBL" id="WEK55859.1"/>
    </source>
</evidence>
<name>A0AA95EZI1_9BACL</name>
<gene>
    <name evidence="2" type="ORF">P0Y55_07385</name>
</gene>
<keyword evidence="1" id="KW-0378">Hydrolase</keyword>
<dbReference type="SFLD" id="SFLDS00003">
    <property type="entry name" value="Haloacid_Dehalogenase"/>
    <property type="match status" value="1"/>
</dbReference>
<dbReference type="PANTHER" id="PTHR43316:SF8">
    <property type="entry name" value="HAD FAMILY HYDROLASE"/>
    <property type="match status" value="1"/>
</dbReference>
<reference evidence="2" key="1">
    <citation type="submission" date="2023-03" db="EMBL/GenBank/DDBJ databases">
        <title>Andean soil-derived lignocellulolytic bacterial consortium as a source of novel taxa and putative plastic-active enzymes.</title>
        <authorList>
            <person name="Diaz-Garcia L."/>
            <person name="Chuvochina M."/>
            <person name="Feuerriegel G."/>
            <person name="Bunk B."/>
            <person name="Sproer C."/>
            <person name="Streit W.R."/>
            <person name="Rodriguez L.M."/>
            <person name="Overmann J."/>
            <person name="Jimenez D.J."/>
        </authorList>
    </citation>
    <scope>NUCLEOTIDE SEQUENCE</scope>
    <source>
        <strain evidence="2">MAG 2441</strain>
    </source>
</reference>
<dbReference type="EMBL" id="CP119317">
    <property type="protein sequence ID" value="WEK55859.1"/>
    <property type="molecule type" value="Genomic_DNA"/>
</dbReference>
<dbReference type="Proteomes" id="UP001178662">
    <property type="component" value="Chromosome"/>
</dbReference>
<protein>
    <submittedName>
        <fullName evidence="2">HAD hydrolase-like protein</fullName>
    </submittedName>
</protein>
<dbReference type="InterPro" id="IPR051540">
    <property type="entry name" value="S-2-haloacid_dehalogenase"/>
</dbReference>
<dbReference type="SUPFAM" id="SSF56784">
    <property type="entry name" value="HAD-like"/>
    <property type="match status" value="1"/>
</dbReference>
<dbReference type="InterPro" id="IPR023214">
    <property type="entry name" value="HAD_sf"/>
</dbReference>